<protein>
    <submittedName>
        <fullName evidence="1">Uncharacterized protein</fullName>
    </submittedName>
</protein>
<sequence>MLIGLLKNEDIRKVFSGLNTYYFDSSFFAKKVLIPLLIKFNILVKKIHFNMIDIKDEKGELLRLRIPRKDLFVIQDKIINSEAFNSFSNETWKQNSFLDFIMKGVIDGDITEERSVSRVLYLVSVVDWHMQKNKFSQSIFVINNRPWFYIYSEYASVNKIKLTS</sequence>
<evidence type="ECO:0000313" key="1">
    <source>
        <dbReference type="EMBL" id="SVD49732.1"/>
    </source>
</evidence>
<proteinExistence type="predicted"/>
<feature type="non-terminal residue" evidence="1">
    <location>
        <position position="164"/>
    </location>
</feature>
<organism evidence="1">
    <name type="scientific">marine metagenome</name>
    <dbReference type="NCBI Taxonomy" id="408172"/>
    <lineage>
        <taxon>unclassified sequences</taxon>
        <taxon>metagenomes</taxon>
        <taxon>ecological metagenomes</taxon>
    </lineage>
</organism>
<reference evidence="1" key="1">
    <citation type="submission" date="2018-05" db="EMBL/GenBank/DDBJ databases">
        <authorList>
            <person name="Lanie J.A."/>
            <person name="Ng W.-L."/>
            <person name="Kazmierczak K.M."/>
            <person name="Andrzejewski T.M."/>
            <person name="Davidsen T.M."/>
            <person name="Wayne K.J."/>
            <person name="Tettelin H."/>
            <person name="Glass J.I."/>
            <person name="Rusch D."/>
            <person name="Podicherti R."/>
            <person name="Tsui H.-C.T."/>
            <person name="Winkler M.E."/>
        </authorList>
    </citation>
    <scope>NUCLEOTIDE SEQUENCE</scope>
</reference>
<dbReference type="EMBL" id="UINC01154443">
    <property type="protein sequence ID" value="SVD49732.1"/>
    <property type="molecule type" value="Genomic_DNA"/>
</dbReference>
<gene>
    <name evidence="1" type="ORF">METZ01_LOCUS402586</name>
</gene>
<name>A0A382VTA3_9ZZZZ</name>
<accession>A0A382VTA3</accession>
<dbReference type="AlphaFoldDB" id="A0A382VTA3"/>